<sequence length="81" mass="9204">MSISARFPSLLPTYLFFESPDTNHYLGEQRTNVDFCGLRGVGDIEEGLSPISTVRLEMVRLYVGLSMLPVNKRTSMMHSRH</sequence>
<evidence type="ECO:0000313" key="2">
    <source>
        <dbReference type="Proteomes" id="UP001367508"/>
    </source>
</evidence>
<protein>
    <submittedName>
        <fullName evidence="1">Uncharacterized protein</fullName>
    </submittedName>
</protein>
<reference evidence="1 2" key="1">
    <citation type="submission" date="2024-01" db="EMBL/GenBank/DDBJ databases">
        <title>The genomes of 5 underutilized Papilionoideae crops provide insights into root nodulation and disease resistanc.</title>
        <authorList>
            <person name="Jiang F."/>
        </authorList>
    </citation>
    <scope>NUCLEOTIDE SEQUENCE [LARGE SCALE GENOMIC DNA]</scope>
    <source>
        <strain evidence="1">LVBAO_FW01</strain>
        <tissue evidence="1">Leaves</tissue>
    </source>
</reference>
<dbReference type="EMBL" id="JAYMYQ010000001">
    <property type="protein sequence ID" value="KAK7361002.1"/>
    <property type="molecule type" value="Genomic_DNA"/>
</dbReference>
<organism evidence="1 2">
    <name type="scientific">Canavalia gladiata</name>
    <name type="common">Sword bean</name>
    <name type="synonym">Dolichos gladiatus</name>
    <dbReference type="NCBI Taxonomy" id="3824"/>
    <lineage>
        <taxon>Eukaryota</taxon>
        <taxon>Viridiplantae</taxon>
        <taxon>Streptophyta</taxon>
        <taxon>Embryophyta</taxon>
        <taxon>Tracheophyta</taxon>
        <taxon>Spermatophyta</taxon>
        <taxon>Magnoliopsida</taxon>
        <taxon>eudicotyledons</taxon>
        <taxon>Gunneridae</taxon>
        <taxon>Pentapetalae</taxon>
        <taxon>rosids</taxon>
        <taxon>fabids</taxon>
        <taxon>Fabales</taxon>
        <taxon>Fabaceae</taxon>
        <taxon>Papilionoideae</taxon>
        <taxon>50 kb inversion clade</taxon>
        <taxon>NPAAA clade</taxon>
        <taxon>indigoferoid/millettioid clade</taxon>
        <taxon>Phaseoleae</taxon>
        <taxon>Canavalia</taxon>
    </lineage>
</organism>
<keyword evidence="2" id="KW-1185">Reference proteome</keyword>
<evidence type="ECO:0000313" key="1">
    <source>
        <dbReference type="EMBL" id="KAK7361002.1"/>
    </source>
</evidence>
<comment type="caution">
    <text evidence="1">The sequence shown here is derived from an EMBL/GenBank/DDBJ whole genome shotgun (WGS) entry which is preliminary data.</text>
</comment>
<dbReference type="Proteomes" id="UP001367508">
    <property type="component" value="Unassembled WGS sequence"/>
</dbReference>
<dbReference type="AlphaFoldDB" id="A0AAN9MUP0"/>
<name>A0AAN9MUP0_CANGL</name>
<proteinExistence type="predicted"/>
<gene>
    <name evidence="1" type="ORF">VNO77_03025</name>
</gene>
<accession>A0AAN9MUP0</accession>